<gene>
    <name evidence="1" type="ORF">G436_1307</name>
</gene>
<proteinExistence type="predicted"/>
<protein>
    <submittedName>
        <fullName evidence="1">Uncharacterized protein</fullName>
    </submittedName>
</protein>
<name>A0A0M5LAT7_LEPIR</name>
<evidence type="ECO:0000313" key="2">
    <source>
        <dbReference type="Proteomes" id="UP000056502"/>
    </source>
</evidence>
<reference evidence="1 2" key="1">
    <citation type="journal article" date="2015" name="Genome Announc.">
        <title>Whole-Genome Sequence of Leptospira interrogans Serovar Hardjo Subtype Hardjoprajitno Strain Norma, Isolated from Cattle in a Leptospirosis Outbreak in Brazil.</title>
        <authorList>
            <person name="Cosate M.R."/>
            <person name="Soares S.C."/>
            <person name="Mendes T.A."/>
            <person name="Raittz R.T."/>
            <person name="Moreira E.C."/>
            <person name="Leite R."/>
            <person name="Fernandes G.R."/>
            <person name="Haddad J.P."/>
            <person name="Ortega J.M."/>
        </authorList>
    </citation>
    <scope>NUCLEOTIDE SEQUENCE [LARGE SCALE GENOMIC DNA]</scope>
    <source>
        <strain evidence="1 2">Norma</strain>
    </source>
</reference>
<organism evidence="1">
    <name type="scientific">Leptospira interrogans serovar Hardjo str. Norma</name>
    <dbReference type="NCBI Taxonomy" id="1279460"/>
    <lineage>
        <taxon>Bacteria</taxon>
        <taxon>Pseudomonadati</taxon>
        <taxon>Spirochaetota</taxon>
        <taxon>Spirochaetia</taxon>
        <taxon>Leptospirales</taxon>
        <taxon>Leptospiraceae</taxon>
        <taxon>Leptospira</taxon>
    </lineage>
</organism>
<dbReference type="Proteomes" id="UP000056502">
    <property type="component" value="Chromosome I"/>
</dbReference>
<dbReference type="PATRIC" id="fig|1279460.3.peg.1316"/>
<dbReference type="AlphaFoldDB" id="A0A0M5LAT7"/>
<dbReference type="EMBL" id="CP012603">
    <property type="protein sequence ID" value="ALE38510.1"/>
    <property type="molecule type" value="Genomic_DNA"/>
</dbReference>
<accession>A0A0M5LAT7</accession>
<evidence type="ECO:0000313" key="1">
    <source>
        <dbReference type="EMBL" id="ALE38510.1"/>
    </source>
</evidence>
<sequence>MIVLRDVILWELLHFLISYQNLDRSKRRNSVGTTTKI</sequence>